<dbReference type="Proteomes" id="UP000643279">
    <property type="component" value="Unassembled WGS sequence"/>
</dbReference>
<keyword evidence="1" id="KW-1133">Transmembrane helix</keyword>
<organism evidence="2 3">
    <name type="scientific">Arthrobacter liuii</name>
    <dbReference type="NCBI Taxonomy" id="1476996"/>
    <lineage>
        <taxon>Bacteria</taxon>
        <taxon>Bacillati</taxon>
        <taxon>Actinomycetota</taxon>
        <taxon>Actinomycetes</taxon>
        <taxon>Micrococcales</taxon>
        <taxon>Micrococcaceae</taxon>
        <taxon>Arthrobacter</taxon>
    </lineage>
</organism>
<dbReference type="EMBL" id="BMFW01000003">
    <property type="protein sequence ID" value="GGH91879.1"/>
    <property type="molecule type" value="Genomic_DNA"/>
</dbReference>
<accession>A0ABQ2ALL5</accession>
<evidence type="ECO:0000313" key="2">
    <source>
        <dbReference type="EMBL" id="GGH91879.1"/>
    </source>
</evidence>
<proteinExistence type="predicted"/>
<protein>
    <submittedName>
        <fullName evidence="2">Uncharacterized protein</fullName>
    </submittedName>
</protein>
<name>A0ABQ2ALL5_9MICC</name>
<evidence type="ECO:0000313" key="3">
    <source>
        <dbReference type="Proteomes" id="UP000643279"/>
    </source>
</evidence>
<comment type="caution">
    <text evidence="2">The sequence shown here is derived from an EMBL/GenBank/DDBJ whole genome shotgun (WGS) entry which is preliminary data.</text>
</comment>
<gene>
    <name evidence="2" type="ORF">GCM10007170_09120</name>
</gene>
<feature type="transmembrane region" description="Helical" evidence="1">
    <location>
        <begin position="12"/>
        <end position="31"/>
    </location>
</feature>
<evidence type="ECO:0000256" key="1">
    <source>
        <dbReference type="SAM" id="Phobius"/>
    </source>
</evidence>
<keyword evidence="1" id="KW-0812">Transmembrane</keyword>
<keyword evidence="3" id="KW-1185">Reference proteome</keyword>
<sequence length="62" mass="5843">MAVQGVSDMLMGAAGAAGGAVSGLVLGFAGYLGLNRLGGTIAAAVLAAAVITRTSHRQSAAA</sequence>
<keyword evidence="1" id="KW-0472">Membrane</keyword>
<reference evidence="3" key="1">
    <citation type="journal article" date="2019" name="Int. J. Syst. Evol. Microbiol.">
        <title>The Global Catalogue of Microorganisms (GCM) 10K type strain sequencing project: providing services to taxonomists for standard genome sequencing and annotation.</title>
        <authorList>
            <consortium name="The Broad Institute Genomics Platform"/>
            <consortium name="The Broad Institute Genome Sequencing Center for Infectious Disease"/>
            <person name="Wu L."/>
            <person name="Ma J."/>
        </authorList>
    </citation>
    <scope>NUCLEOTIDE SEQUENCE [LARGE SCALE GENOMIC DNA]</scope>
    <source>
        <strain evidence="3">CGMCC 1.12778</strain>
    </source>
</reference>